<proteinExistence type="predicted"/>
<feature type="compositionally biased region" description="Gly residues" evidence="1">
    <location>
        <begin position="348"/>
        <end position="358"/>
    </location>
</feature>
<evidence type="ECO:0000256" key="1">
    <source>
        <dbReference type="SAM" id="MobiDB-lite"/>
    </source>
</evidence>
<organism evidence="3">
    <name type="scientific">Acromyrmex echinatior</name>
    <name type="common">Panamanian leafcutter ant</name>
    <name type="synonym">Acromyrmex octospinosus echinatior</name>
    <dbReference type="NCBI Taxonomy" id="103372"/>
    <lineage>
        <taxon>Eukaryota</taxon>
        <taxon>Metazoa</taxon>
        <taxon>Ecdysozoa</taxon>
        <taxon>Arthropoda</taxon>
        <taxon>Hexapoda</taxon>
        <taxon>Insecta</taxon>
        <taxon>Pterygota</taxon>
        <taxon>Neoptera</taxon>
        <taxon>Endopterygota</taxon>
        <taxon>Hymenoptera</taxon>
        <taxon>Apocrita</taxon>
        <taxon>Aculeata</taxon>
        <taxon>Formicoidea</taxon>
        <taxon>Formicidae</taxon>
        <taxon>Myrmicinae</taxon>
        <taxon>Acromyrmex</taxon>
    </lineage>
</organism>
<dbReference type="AlphaFoldDB" id="F4WNL8"/>
<protein>
    <submittedName>
        <fullName evidence="2">Uncharacterized protein</fullName>
    </submittedName>
</protein>
<reference evidence="2" key="1">
    <citation type="submission" date="2011-02" db="EMBL/GenBank/DDBJ databases">
        <title>The genome of the leaf-cutting ant Acromyrmex echinatior suggests key adaptations to social evolution and fungus farming.</title>
        <authorList>
            <person name="Nygaard S."/>
            <person name="Zhang G."/>
        </authorList>
    </citation>
    <scope>NUCLEOTIDE SEQUENCE</scope>
</reference>
<name>F4WNL8_ACREC</name>
<keyword evidence="3" id="KW-1185">Reference proteome</keyword>
<dbReference type="Proteomes" id="UP000007755">
    <property type="component" value="Unassembled WGS sequence"/>
</dbReference>
<accession>F4WNL8</accession>
<evidence type="ECO:0000313" key="3">
    <source>
        <dbReference type="Proteomes" id="UP000007755"/>
    </source>
</evidence>
<gene>
    <name evidence="2" type="ORF">G5I_07371</name>
</gene>
<dbReference type="EMBL" id="GL888237">
    <property type="protein sequence ID" value="EGI64211.1"/>
    <property type="molecule type" value="Genomic_DNA"/>
</dbReference>
<feature type="region of interest" description="Disordered" evidence="1">
    <location>
        <begin position="334"/>
        <end position="358"/>
    </location>
</feature>
<dbReference type="InParanoid" id="F4WNL8"/>
<sequence length="358" mass="39557">MISYGNVLQKYRLENLGNHQCVQNANVPLTCHRMTVVEQFAFHVTGQRPKERSINERDSVKICAIVGCSLASTFSGFRANQCIARGNRQRLSNGQNDYLHARLSAIPIRKSAIDAVIKSSRLLFHAAKQAHRETEFALPTSQMRLRSAEKAAFATVLENRVAVVIAFAGISQRYHDELFADRSSTANTCSSCVKSVNDCHADGFLASHGKLNTSRQVGWISLCVESHYVNRELLDPPDTLIISRYLRRVKPLIPEYYIKKSSTHTMRNEVDTRRNIVVRGVSICADNEDKQTREALIISKLEQSISRLSGLGLPDVMAQKALLGSMRRVEKGEVEEEGWRAGGNAEVGEGGGGCGGGV</sequence>
<evidence type="ECO:0000313" key="2">
    <source>
        <dbReference type="EMBL" id="EGI64211.1"/>
    </source>
</evidence>